<proteinExistence type="predicted"/>
<reference evidence="6 7" key="1">
    <citation type="submission" date="2017-12" db="EMBL/GenBank/DDBJ databases">
        <title>Phylogenetic diversity of female urinary microbiome.</title>
        <authorList>
            <person name="Thomas-White K."/>
            <person name="Wolfe A.J."/>
        </authorList>
    </citation>
    <scope>NUCLEOTIDE SEQUENCE [LARGE SCALE GENOMIC DNA]</scope>
    <source>
        <strain evidence="6 7">UMB0733</strain>
    </source>
</reference>
<evidence type="ECO:0000313" key="7">
    <source>
        <dbReference type="Proteomes" id="UP000235073"/>
    </source>
</evidence>
<dbReference type="InterPro" id="IPR000281">
    <property type="entry name" value="HTH_RpiR"/>
</dbReference>
<dbReference type="Proteomes" id="UP000235073">
    <property type="component" value="Unassembled WGS sequence"/>
</dbReference>
<dbReference type="RefSeq" id="WP_003065005.1">
    <property type="nucleotide sequence ID" value="NZ_PKIB01000002.1"/>
</dbReference>
<dbReference type="SUPFAM" id="SSF53697">
    <property type="entry name" value="SIS domain"/>
    <property type="match status" value="1"/>
</dbReference>
<evidence type="ECO:0000256" key="1">
    <source>
        <dbReference type="ARBA" id="ARBA00023015"/>
    </source>
</evidence>
<evidence type="ECO:0000256" key="3">
    <source>
        <dbReference type="ARBA" id="ARBA00023163"/>
    </source>
</evidence>
<evidence type="ECO:0000259" key="5">
    <source>
        <dbReference type="PROSITE" id="PS51464"/>
    </source>
</evidence>
<dbReference type="Gene3D" id="3.40.50.10490">
    <property type="entry name" value="Glucose-6-phosphate isomerase like protein, domain 1"/>
    <property type="match status" value="1"/>
</dbReference>
<dbReference type="InterPro" id="IPR036388">
    <property type="entry name" value="WH-like_DNA-bd_sf"/>
</dbReference>
<dbReference type="AlphaFoldDB" id="A0A2I1YH99"/>
<organism evidence="6 7">
    <name type="scientific">Streptococcus macedonicus</name>
    <name type="common">Streptococcus gallolyticus macedonicus</name>
    <dbReference type="NCBI Taxonomy" id="59310"/>
    <lineage>
        <taxon>Bacteria</taxon>
        <taxon>Bacillati</taxon>
        <taxon>Bacillota</taxon>
        <taxon>Bacilli</taxon>
        <taxon>Lactobacillales</taxon>
        <taxon>Streptococcaceae</taxon>
        <taxon>Streptococcus</taxon>
    </lineage>
</organism>
<dbReference type="InterPro" id="IPR046348">
    <property type="entry name" value="SIS_dom_sf"/>
</dbReference>
<feature type="domain" description="SIS" evidence="5">
    <location>
        <begin position="124"/>
        <end position="265"/>
    </location>
</feature>
<keyword evidence="1" id="KW-0805">Transcription regulation</keyword>
<dbReference type="InterPro" id="IPR047640">
    <property type="entry name" value="RpiR-like"/>
</dbReference>
<evidence type="ECO:0000259" key="4">
    <source>
        <dbReference type="PROSITE" id="PS51071"/>
    </source>
</evidence>
<dbReference type="GO" id="GO:0097367">
    <property type="term" value="F:carbohydrate derivative binding"/>
    <property type="evidence" value="ECO:0007669"/>
    <property type="project" value="InterPro"/>
</dbReference>
<dbReference type="GO" id="GO:1901135">
    <property type="term" value="P:carbohydrate derivative metabolic process"/>
    <property type="evidence" value="ECO:0007669"/>
    <property type="project" value="InterPro"/>
</dbReference>
<dbReference type="EMBL" id="PKIB01000002">
    <property type="protein sequence ID" value="PLA54260.1"/>
    <property type="molecule type" value="Genomic_DNA"/>
</dbReference>
<dbReference type="Gene3D" id="1.10.10.10">
    <property type="entry name" value="Winged helix-like DNA-binding domain superfamily/Winged helix DNA-binding domain"/>
    <property type="match status" value="1"/>
</dbReference>
<feature type="domain" description="HTH rpiR-type" evidence="4">
    <location>
        <begin position="1"/>
        <end position="75"/>
    </location>
</feature>
<dbReference type="PROSITE" id="PS51071">
    <property type="entry name" value="HTH_RPIR"/>
    <property type="match status" value="1"/>
</dbReference>
<comment type="caution">
    <text evidence="6">The sequence shown here is derived from an EMBL/GenBank/DDBJ whole genome shotgun (WGS) entry which is preliminary data.</text>
</comment>
<dbReference type="PROSITE" id="PS51464">
    <property type="entry name" value="SIS"/>
    <property type="match status" value="1"/>
</dbReference>
<dbReference type="InterPro" id="IPR009057">
    <property type="entry name" value="Homeodomain-like_sf"/>
</dbReference>
<dbReference type="Pfam" id="PF01380">
    <property type="entry name" value="SIS"/>
    <property type="match status" value="1"/>
</dbReference>
<evidence type="ECO:0000313" key="6">
    <source>
        <dbReference type="EMBL" id="PLA54260.1"/>
    </source>
</evidence>
<evidence type="ECO:0000256" key="2">
    <source>
        <dbReference type="ARBA" id="ARBA00023125"/>
    </source>
</evidence>
<protein>
    <submittedName>
        <fullName evidence="6">MurR/RpiR family transcriptional regulator</fullName>
    </submittedName>
</protein>
<dbReference type="CDD" id="cd05013">
    <property type="entry name" value="SIS_RpiR"/>
    <property type="match status" value="1"/>
</dbReference>
<dbReference type="SUPFAM" id="SSF46689">
    <property type="entry name" value="Homeodomain-like"/>
    <property type="match status" value="1"/>
</dbReference>
<gene>
    <name evidence="6" type="ORF">CYK21_03245</name>
</gene>
<dbReference type="PANTHER" id="PTHR30514:SF10">
    <property type="entry name" value="MURR_RPIR FAMILY TRANSCRIPTIONAL REGULATOR"/>
    <property type="match status" value="1"/>
</dbReference>
<keyword evidence="3" id="KW-0804">Transcription</keyword>
<sequence>MFLIEKMEIFPFSTNERHIVNYLLSEKQSIEGMSTADIAKATYSSKSALVRIAKKLDFSGWVDFKKAFLTELYYLDKLNQSVDANLPFSKQDNLITIANRIAKLKQEAILDTVSLLDNATLEQAVNLLEQAKSIHIFAASNNLLNAQEFQHNMKRIQKDVHVHQLHGEILFDAYLVPKESCALVISYSGETLSLQRVMKLLRRHHIPIILLTSLGENKSTNLTNCILRLATREKLYSKIGTFSTDASITYLLDLLYSGVFAQNYENRLALRIHASQLIEFERTSSSKILNEAEEE</sequence>
<dbReference type="InterPro" id="IPR035472">
    <property type="entry name" value="RpiR-like_SIS"/>
</dbReference>
<dbReference type="GO" id="GO:0003700">
    <property type="term" value="F:DNA-binding transcription factor activity"/>
    <property type="evidence" value="ECO:0007669"/>
    <property type="project" value="InterPro"/>
</dbReference>
<accession>A0A2I1YH99</accession>
<dbReference type="Pfam" id="PF01418">
    <property type="entry name" value="HTH_6"/>
    <property type="match status" value="1"/>
</dbReference>
<keyword evidence="2" id="KW-0238">DNA-binding</keyword>
<dbReference type="GO" id="GO:0003677">
    <property type="term" value="F:DNA binding"/>
    <property type="evidence" value="ECO:0007669"/>
    <property type="project" value="UniProtKB-KW"/>
</dbReference>
<name>A0A2I1YH99_STRMC</name>
<dbReference type="PANTHER" id="PTHR30514">
    <property type="entry name" value="GLUCOKINASE"/>
    <property type="match status" value="1"/>
</dbReference>
<dbReference type="InterPro" id="IPR001347">
    <property type="entry name" value="SIS_dom"/>
</dbReference>